<accession>A0A392UCG6</accession>
<evidence type="ECO:0000259" key="2">
    <source>
        <dbReference type="Pfam" id="PF07859"/>
    </source>
</evidence>
<dbReference type="Proteomes" id="UP000265520">
    <property type="component" value="Unassembled WGS sequence"/>
</dbReference>
<feature type="domain" description="Alpha/beta hydrolase fold-3" evidence="2">
    <location>
        <begin position="1"/>
        <end position="53"/>
    </location>
</feature>
<dbReference type="Pfam" id="PF07859">
    <property type="entry name" value="Abhydrolase_3"/>
    <property type="match status" value="1"/>
</dbReference>
<organism evidence="3 4">
    <name type="scientific">Trifolium medium</name>
    <dbReference type="NCBI Taxonomy" id="97028"/>
    <lineage>
        <taxon>Eukaryota</taxon>
        <taxon>Viridiplantae</taxon>
        <taxon>Streptophyta</taxon>
        <taxon>Embryophyta</taxon>
        <taxon>Tracheophyta</taxon>
        <taxon>Spermatophyta</taxon>
        <taxon>Magnoliopsida</taxon>
        <taxon>eudicotyledons</taxon>
        <taxon>Gunneridae</taxon>
        <taxon>Pentapetalae</taxon>
        <taxon>rosids</taxon>
        <taxon>fabids</taxon>
        <taxon>Fabales</taxon>
        <taxon>Fabaceae</taxon>
        <taxon>Papilionoideae</taxon>
        <taxon>50 kb inversion clade</taxon>
        <taxon>NPAAA clade</taxon>
        <taxon>Hologalegina</taxon>
        <taxon>IRL clade</taxon>
        <taxon>Trifolieae</taxon>
        <taxon>Trifolium</taxon>
    </lineage>
</organism>
<dbReference type="AlphaFoldDB" id="A0A392UCG6"/>
<comment type="similarity">
    <text evidence="1">Belongs to the 'GDXG' lipolytic enzyme family.</text>
</comment>
<reference evidence="3 4" key="1">
    <citation type="journal article" date="2018" name="Front. Plant Sci.">
        <title>Red Clover (Trifolium pratense) and Zigzag Clover (T. medium) - A Picture of Genomic Similarities and Differences.</title>
        <authorList>
            <person name="Dluhosova J."/>
            <person name="Istvanek J."/>
            <person name="Nedelnik J."/>
            <person name="Repkova J."/>
        </authorList>
    </citation>
    <scope>NUCLEOTIDE SEQUENCE [LARGE SCALE GENOMIC DNA]</scope>
    <source>
        <strain evidence="4">cv. 10/8</strain>
        <tissue evidence="3">Leaf</tissue>
    </source>
</reference>
<keyword evidence="4" id="KW-1185">Reference proteome</keyword>
<evidence type="ECO:0000313" key="3">
    <source>
        <dbReference type="EMBL" id="MCI69415.1"/>
    </source>
</evidence>
<dbReference type="Gene3D" id="3.40.50.1820">
    <property type="entry name" value="alpha/beta hydrolase"/>
    <property type="match status" value="1"/>
</dbReference>
<comment type="caution">
    <text evidence="3">The sequence shown here is derived from an EMBL/GenBank/DDBJ whole genome shotgun (WGS) entry which is preliminary data.</text>
</comment>
<proteinExistence type="inferred from homology"/>
<name>A0A392UCG6_9FABA</name>
<protein>
    <submittedName>
        <fullName evidence="3">Putative carboxylesterase 8-like</fullName>
    </submittedName>
</protein>
<evidence type="ECO:0000256" key="1">
    <source>
        <dbReference type="ARBA" id="ARBA00010515"/>
    </source>
</evidence>
<dbReference type="InterPro" id="IPR029058">
    <property type="entry name" value="AB_hydrolase_fold"/>
</dbReference>
<sequence>DLMWTLSLPEGADRDHVFCNPTVLAAEYGEKIEQLPRTFINGYGGDPLVDKQKE</sequence>
<dbReference type="EMBL" id="LXQA010755544">
    <property type="protein sequence ID" value="MCI69415.1"/>
    <property type="molecule type" value="Genomic_DNA"/>
</dbReference>
<dbReference type="GO" id="GO:0016787">
    <property type="term" value="F:hydrolase activity"/>
    <property type="evidence" value="ECO:0007669"/>
    <property type="project" value="InterPro"/>
</dbReference>
<feature type="non-terminal residue" evidence="3">
    <location>
        <position position="54"/>
    </location>
</feature>
<feature type="non-terminal residue" evidence="3">
    <location>
        <position position="1"/>
    </location>
</feature>
<dbReference type="InterPro" id="IPR013094">
    <property type="entry name" value="AB_hydrolase_3"/>
</dbReference>
<evidence type="ECO:0000313" key="4">
    <source>
        <dbReference type="Proteomes" id="UP000265520"/>
    </source>
</evidence>